<evidence type="ECO:0000259" key="4">
    <source>
        <dbReference type="Pfam" id="PF21537"/>
    </source>
</evidence>
<keyword evidence="2" id="KW-1133">Transmembrane helix</keyword>
<dbReference type="InterPro" id="IPR015402">
    <property type="entry name" value="DUF1980"/>
</dbReference>
<reference evidence="5 6" key="1">
    <citation type="submission" date="2019-06" db="EMBL/GenBank/DDBJ databases">
        <title>Sequencing the genomes of 1000 actinobacteria strains.</title>
        <authorList>
            <person name="Klenk H.-P."/>
        </authorList>
    </citation>
    <scope>NUCLEOTIDE SEQUENCE [LARGE SCALE GENOMIC DNA]</scope>
    <source>
        <strain evidence="5 6">DSM 26477</strain>
    </source>
</reference>
<dbReference type="OrthoDB" id="359029at2"/>
<feature type="transmembrane region" description="Helical" evidence="2">
    <location>
        <begin position="105"/>
        <end position="128"/>
    </location>
</feature>
<dbReference type="NCBIfam" id="TIGR03943">
    <property type="entry name" value="TIGR03943 family putative permease subunit"/>
    <property type="match status" value="1"/>
</dbReference>
<keyword evidence="2" id="KW-0812">Transmembrane</keyword>
<dbReference type="PANTHER" id="PTHR40047:SF1">
    <property type="entry name" value="UPF0703 PROTEIN YCGQ"/>
    <property type="match status" value="1"/>
</dbReference>
<evidence type="ECO:0000259" key="3">
    <source>
        <dbReference type="Pfam" id="PF09323"/>
    </source>
</evidence>
<feature type="domain" description="DUF1980" evidence="4">
    <location>
        <begin position="184"/>
        <end position="281"/>
    </location>
</feature>
<comment type="caution">
    <text evidence="5">The sequence shown here is derived from an EMBL/GenBank/DDBJ whole genome shotgun (WGS) entry which is preliminary data.</text>
</comment>
<feature type="region of interest" description="Disordered" evidence="1">
    <location>
        <begin position="1"/>
        <end position="29"/>
    </location>
</feature>
<organism evidence="5 6">
    <name type="scientific">Homoserinimonas aerilata</name>
    <dbReference type="NCBI Taxonomy" id="1162970"/>
    <lineage>
        <taxon>Bacteria</taxon>
        <taxon>Bacillati</taxon>
        <taxon>Actinomycetota</taxon>
        <taxon>Actinomycetes</taxon>
        <taxon>Micrococcales</taxon>
        <taxon>Microbacteriaceae</taxon>
        <taxon>Homoserinimonas</taxon>
    </lineage>
</organism>
<dbReference type="Pfam" id="PF09323">
    <property type="entry name" value="DUF1980"/>
    <property type="match status" value="1"/>
</dbReference>
<keyword evidence="2" id="KW-0472">Membrane</keyword>
<dbReference type="InterPro" id="IPR048447">
    <property type="entry name" value="DUF1980_C"/>
</dbReference>
<evidence type="ECO:0000313" key="5">
    <source>
        <dbReference type="EMBL" id="TQL47781.1"/>
    </source>
</evidence>
<name>A0A542YIE5_9MICO</name>
<evidence type="ECO:0000256" key="1">
    <source>
        <dbReference type="SAM" id="MobiDB-lite"/>
    </source>
</evidence>
<dbReference type="InterPro" id="IPR052955">
    <property type="entry name" value="UPF0703_membrane_permease"/>
</dbReference>
<evidence type="ECO:0000256" key="2">
    <source>
        <dbReference type="SAM" id="Phobius"/>
    </source>
</evidence>
<dbReference type="PANTHER" id="PTHR40047">
    <property type="entry name" value="UPF0703 PROTEIN YCGQ"/>
    <property type="match status" value="1"/>
</dbReference>
<keyword evidence="6" id="KW-1185">Reference proteome</keyword>
<dbReference type="InterPro" id="IPR048493">
    <property type="entry name" value="DUF1980_N"/>
</dbReference>
<dbReference type="Pfam" id="PF21537">
    <property type="entry name" value="DUF1980_C"/>
    <property type="match status" value="1"/>
</dbReference>
<feature type="transmembrane region" description="Helical" evidence="2">
    <location>
        <begin position="42"/>
        <end position="60"/>
    </location>
</feature>
<sequence length="281" mass="30677">MRSEPGGDGTLHDDGAEHSHPHDHPHDGEEASRGLWQLWRRWQGVVLATIVLVATLWLAVTNQLVLYIHPRYIVFTVIMAVLGLVFVVASSVMRVDHEHEPARRPWQSVLSVASTVLVLALAVGLVIVPPATLTTATASQREINSTALDDTSATVADASGSTAVFDRFTVLDWASLLRQTSDRSFFADKPADVIGFVTPDPDDPDDSFYVSRFMVTCCAVDAQPVGVPVYLPGWGEQFEADAWVQVQGVFDTNPSRSSKQPLALLPVSAETVDQPSEPYLY</sequence>
<feature type="transmembrane region" description="Helical" evidence="2">
    <location>
        <begin position="72"/>
        <end position="93"/>
    </location>
</feature>
<gene>
    <name evidence="5" type="ORF">FB562_0851</name>
</gene>
<protein>
    <submittedName>
        <fullName evidence="5">Putative repeat protein (TIGR03943 family)</fullName>
    </submittedName>
</protein>
<evidence type="ECO:0000313" key="6">
    <source>
        <dbReference type="Proteomes" id="UP000317998"/>
    </source>
</evidence>
<feature type="domain" description="DUF1980" evidence="3">
    <location>
        <begin position="53"/>
        <end position="143"/>
    </location>
</feature>
<dbReference type="EMBL" id="VFOM01000001">
    <property type="protein sequence ID" value="TQL47781.1"/>
    <property type="molecule type" value="Genomic_DNA"/>
</dbReference>
<dbReference type="AlphaFoldDB" id="A0A542YIE5"/>
<dbReference type="Proteomes" id="UP000317998">
    <property type="component" value="Unassembled WGS sequence"/>
</dbReference>
<proteinExistence type="predicted"/>
<accession>A0A542YIE5</accession>
<dbReference type="RefSeq" id="WP_141879996.1">
    <property type="nucleotide sequence ID" value="NZ_VFOM01000001.1"/>
</dbReference>